<evidence type="ECO:0000313" key="1">
    <source>
        <dbReference type="EMBL" id="MBA2132868.1"/>
    </source>
</evidence>
<protein>
    <submittedName>
        <fullName evidence="1">Uncharacterized protein</fullName>
    </submittedName>
</protein>
<organism evidence="1 2">
    <name type="scientific">Capillibacterium thermochitinicola</name>
    <dbReference type="NCBI Taxonomy" id="2699427"/>
    <lineage>
        <taxon>Bacteria</taxon>
        <taxon>Bacillati</taxon>
        <taxon>Bacillota</taxon>
        <taxon>Capillibacterium</taxon>
    </lineage>
</organism>
<comment type="caution">
    <text evidence="1">The sequence shown here is derived from an EMBL/GenBank/DDBJ whole genome shotgun (WGS) entry which is preliminary data.</text>
</comment>
<dbReference type="EMBL" id="JAAKDE010000009">
    <property type="protein sequence ID" value="MBA2132868.1"/>
    <property type="molecule type" value="Genomic_DNA"/>
</dbReference>
<dbReference type="Proteomes" id="UP000657177">
    <property type="component" value="Unassembled WGS sequence"/>
</dbReference>
<accession>A0A8J6I077</accession>
<reference evidence="1" key="1">
    <citation type="submission" date="2020-06" db="EMBL/GenBank/DDBJ databases">
        <title>Novel chitinolytic bacterium.</title>
        <authorList>
            <person name="Ungkulpasvich U."/>
            <person name="Kosugi A."/>
            <person name="Uke A."/>
        </authorList>
    </citation>
    <scope>NUCLEOTIDE SEQUENCE</scope>
    <source>
        <strain evidence="1">UUS1-1</strain>
    </source>
</reference>
<keyword evidence="2" id="KW-1185">Reference proteome</keyword>
<evidence type="ECO:0000313" key="2">
    <source>
        <dbReference type="Proteomes" id="UP000657177"/>
    </source>
</evidence>
<dbReference type="RefSeq" id="WP_181339325.1">
    <property type="nucleotide sequence ID" value="NZ_JAAKDE010000009.1"/>
</dbReference>
<dbReference type="AlphaFoldDB" id="A0A8J6I077"/>
<proteinExistence type="predicted"/>
<name>A0A8J6I077_9FIRM</name>
<sequence>MPFTFAQTNLNNDLETYDLAISINPTTAIIDETIEAGDVVANSIAVANTGQVNADVYLTADWGPASGTTDREATLLANALTVSVFLSEDPAPTQQYIGSFIGLIDQKVISGLAPAADAQVNISVGLPGTKSGPTLLGKALNTDFVFVAVSVE</sequence>
<gene>
    <name evidence="1" type="ORF">G5B42_04840</name>
</gene>